<organism evidence="4 5">
    <name type="scientific">Streptoalloteichus tenebrarius (strain ATCC 17920 / DSM 40477 / JCM 4838 / CBS 697.72 / NBRC 16177 / NCIMB 11028 / NRRL B-12390 / A12253. 1 / ISP 5477)</name>
    <name type="common">Streptomyces tenebrarius</name>
    <dbReference type="NCBI Taxonomy" id="1933"/>
    <lineage>
        <taxon>Bacteria</taxon>
        <taxon>Bacillati</taxon>
        <taxon>Actinomycetota</taxon>
        <taxon>Actinomycetes</taxon>
        <taxon>Pseudonocardiales</taxon>
        <taxon>Pseudonocardiaceae</taxon>
        <taxon>Streptoalloteichus</taxon>
    </lineage>
</organism>
<dbReference type="SUPFAM" id="SSF46689">
    <property type="entry name" value="Homeodomain-like"/>
    <property type="match status" value="1"/>
</dbReference>
<dbReference type="InterPro" id="IPR001647">
    <property type="entry name" value="HTH_TetR"/>
</dbReference>
<evidence type="ECO:0000313" key="5">
    <source>
        <dbReference type="Proteomes" id="UP001205311"/>
    </source>
</evidence>
<evidence type="ECO:0000256" key="2">
    <source>
        <dbReference type="PROSITE-ProRule" id="PRU00335"/>
    </source>
</evidence>
<accession>A0ABT1HM54</accession>
<comment type="caution">
    <text evidence="4">The sequence shown here is derived from an EMBL/GenBank/DDBJ whole genome shotgun (WGS) entry which is preliminary data.</text>
</comment>
<dbReference type="InterPro" id="IPR009057">
    <property type="entry name" value="Homeodomain-like_sf"/>
</dbReference>
<protein>
    <submittedName>
        <fullName evidence="4">Transcriptional regulator, TetR family</fullName>
    </submittedName>
</protein>
<dbReference type="EMBL" id="JAMTCP010000001">
    <property type="protein sequence ID" value="MCP2256596.1"/>
    <property type="molecule type" value="Genomic_DNA"/>
</dbReference>
<dbReference type="PANTHER" id="PTHR30055">
    <property type="entry name" value="HTH-TYPE TRANSCRIPTIONAL REGULATOR RUTR"/>
    <property type="match status" value="1"/>
</dbReference>
<dbReference type="PRINTS" id="PR00455">
    <property type="entry name" value="HTHTETR"/>
</dbReference>
<dbReference type="Pfam" id="PF00440">
    <property type="entry name" value="TetR_N"/>
    <property type="match status" value="1"/>
</dbReference>
<keyword evidence="5" id="KW-1185">Reference proteome</keyword>
<sequence length="192" mass="20878">MGTRQERADAARNREAILAAATALFDREGVESVSMQDIAAAAGVGKGTVFRRFGDRTALVHAVLEPRVAALRESVEGGPPPLGPGGDPHDALVAYVDALFAFVWRNRPMIRALEHRGPDAYYANDASQFWIEELDRRLAAAGVTDDTEYLAHAVFTALRSDVIDYLVTARGMTRDRVLAGIQELARGSRSSR</sequence>
<evidence type="ECO:0000259" key="3">
    <source>
        <dbReference type="PROSITE" id="PS50977"/>
    </source>
</evidence>
<dbReference type="InterPro" id="IPR050109">
    <property type="entry name" value="HTH-type_TetR-like_transc_reg"/>
</dbReference>
<feature type="domain" description="HTH tetR-type" evidence="3">
    <location>
        <begin position="11"/>
        <end position="71"/>
    </location>
</feature>
<reference evidence="4 5" key="1">
    <citation type="submission" date="2022-06" db="EMBL/GenBank/DDBJ databases">
        <title>Genomic Encyclopedia of Archaeal and Bacterial Type Strains, Phase II (KMG-II): from individual species to whole genera.</title>
        <authorList>
            <person name="Goeker M."/>
        </authorList>
    </citation>
    <scope>NUCLEOTIDE SEQUENCE [LARGE SCALE GENOMIC DNA]</scope>
    <source>
        <strain evidence="4 5">DSM 40477</strain>
    </source>
</reference>
<name>A0ABT1HM54_STRSD</name>
<proteinExistence type="predicted"/>
<evidence type="ECO:0000256" key="1">
    <source>
        <dbReference type="ARBA" id="ARBA00023125"/>
    </source>
</evidence>
<dbReference type="RefSeq" id="WP_253667577.1">
    <property type="nucleotide sequence ID" value="NZ_JAMTCP010000001.1"/>
</dbReference>
<dbReference type="Gene3D" id="1.10.357.10">
    <property type="entry name" value="Tetracycline Repressor, domain 2"/>
    <property type="match status" value="1"/>
</dbReference>
<feature type="DNA-binding region" description="H-T-H motif" evidence="2">
    <location>
        <begin position="34"/>
        <end position="53"/>
    </location>
</feature>
<dbReference type="PANTHER" id="PTHR30055:SF209">
    <property type="entry name" value="POSSIBLE TRANSCRIPTIONAL REGULATORY PROTEIN (PROBABLY TETR-FAMILY)"/>
    <property type="match status" value="1"/>
</dbReference>
<dbReference type="Proteomes" id="UP001205311">
    <property type="component" value="Unassembled WGS sequence"/>
</dbReference>
<dbReference type="PROSITE" id="PS50977">
    <property type="entry name" value="HTH_TETR_2"/>
    <property type="match status" value="1"/>
</dbReference>
<evidence type="ECO:0000313" key="4">
    <source>
        <dbReference type="EMBL" id="MCP2256596.1"/>
    </source>
</evidence>
<gene>
    <name evidence="4" type="ORF">LX15_000279</name>
</gene>
<keyword evidence="1 2" id="KW-0238">DNA-binding</keyword>